<dbReference type="EMBL" id="CAUYUE010000011">
    <property type="protein sequence ID" value="CAK0784815.1"/>
    <property type="molecule type" value="Genomic_DNA"/>
</dbReference>
<feature type="transmembrane region" description="Helical" evidence="1">
    <location>
        <begin position="75"/>
        <end position="105"/>
    </location>
</feature>
<name>A0AAV1IEZ5_9CHLO</name>
<dbReference type="AlphaFoldDB" id="A0AAV1IEZ5"/>
<proteinExistence type="predicted"/>
<feature type="transmembrane region" description="Helical" evidence="1">
    <location>
        <begin position="298"/>
        <end position="322"/>
    </location>
</feature>
<organism evidence="2 3">
    <name type="scientific">Coccomyxa viridis</name>
    <dbReference type="NCBI Taxonomy" id="1274662"/>
    <lineage>
        <taxon>Eukaryota</taxon>
        <taxon>Viridiplantae</taxon>
        <taxon>Chlorophyta</taxon>
        <taxon>core chlorophytes</taxon>
        <taxon>Trebouxiophyceae</taxon>
        <taxon>Trebouxiophyceae incertae sedis</taxon>
        <taxon>Coccomyxaceae</taxon>
        <taxon>Coccomyxa</taxon>
    </lineage>
</organism>
<keyword evidence="1" id="KW-0812">Transmembrane</keyword>
<feature type="transmembrane region" description="Helical" evidence="1">
    <location>
        <begin position="48"/>
        <end position="69"/>
    </location>
</feature>
<sequence length="361" mass="40949">MGMDQPNGEHSDGIHTNGGMKGYDSPVKGVDSQTLIPHYNGKGKDVIALYRSCPFLLYFDWLFRFWIYFDKPAHWISWYAAGGFFFGGICFIIGSFTAVAPAIYLTAVVGNCMGDPFDWWVTFMYFVGDCLWFVATSFQIIEALNTGWDTRYFEWQRDGCKGPPPRYRWFGLAPRNLDWWGAISYTVGVGLYWIAAVSTMINDCPNSLMAPDVYLWLVDYFYLIAGILFALAGAFYCMHEISPWLIPAIFVPTSWRAAKSMKWWAMMIYFWGGVLYCIAGCQLYWFSPINTVETLDQYNIITGVGFGGGSICFFTGATLLLARQSRGRCKPSYADVGRLDPTIYKGQVQPALNARRNDDHV</sequence>
<feature type="transmembrane region" description="Helical" evidence="1">
    <location>
        <begin position="179"/>
        <end position="201"/>
    </location>
</feature>
<keyword evidence="1" id="KW-1133">Transmembrane helix</keyword>
<accession>A0AAV1IEZ5</accession>
<feature type="transmembrane region" description="Helical" evidence="1">
    <location>
        <begin position="117"/>
        <end position="141"/>
    </location>
</feature>
<evidence type="ECO:0000313" key="3">
    <source>
        <dbReference type="Proteomes" id="UP001314263"/>
    </source>
</evidence>
<evidence type="ECO:0000313" key="2">
    <source>
        <dbReference type="EMBL" id="CAK0784815.1"/>
    </source>
</evidence>
<comment type="caution">
    <text evidence="2">The sequence shown here is derived from an EMBL/GenBank/DDBJ whole genome shotgun (WGS) entry which is preliminary data.</text>
</comment>
<dbReference type="Proteomes" id="UP001314263">
    <property type="component" value="Unassembled WGS sequence"/>
</dbReference>
<protein>
    <submittedName>
        <fullName evidence="2">Uncharacterized protein</fullName>
    </submittedName>
</protein>
<evidence type="ECO:0000256" key="1">
    <source>
        <dbReference type="SAM" id="Phobius"/>
    </source>
</evidence>
<keyword evidence="1" id="KW-0472">Membrane</keyword>
<gene>
    <name evidence="2" type="ORF">CVIRNUC_008019</name>
</gene>
<reference evidence="2 3" key="1">
    <citation type="submission" date="2023-10" db="EMBL/GenBank/DDBJ databases">
        <authorList>
            <person name="Maclean D."/>
            <person name="Macfadyen A."/>
        </authorList>
    </citation>
    <scope>NUCLEOTIDE SEQUENCE [LARGE SCALE GENOMIC DNA]</scope>
</reference>
<feature type="transmembrane region" description="Helical" evidence="1">
    <location>
        <begin position="265"/>
        <end position="286"/>
    </location>
</feature>
<keyword evidence="3" id="KW-1185">Reference proteome</keyword>
<feature type="transmembrane region" description="Helical" evidence="1">
    <location>
        <begin position="213"/>
        <end position="235"/>
    </location>
</feature>